<dbReference type="InterPro" id="IPR053551">
    <property type="entry name" value="Metalloprotease_DSAMP"/>
</dbReference>
<protein>
    <submittedName>
        <fullName evidence="7">Proteasome lid subunit RPN8/RPN11</fullName>
    </submittedName>
</protein>
<dbReference type="RefSeq" id="WP_210113374.1">
    <property type="nucleotide sequence ID" value="NZ_BAAADX010000001.1"/>
</dbReference>
<dbReference type="PROSITE" id="PS50249">
    <property type="entry name" value="MPN"/>
    <property type="match status" value="1"/>
</dbReference>
<dbReference type="AlphaFoldDB" id="A0A8J7R966"/>
<dbReference type="Proteomes" id="UP000770586">
    <property type="component" value="Unassembled WGS sequence"/>
</dbReference>
<evidence type="ECO:0000313" key="8">
    <source>
        <dbReference type="Proteomes" id="UP000770586"/>
    </source>
</evidence>
<organism evidence="7 8">
    <name type="scientific">Halorubrum trapanicum</name>
    <dbReference type="NCBI Taxonomy" id="29284"/>
    <lineage>
        <taxon>Archaea</taxon>
        <taxon>Methanobacteriati</taxon>
        <taxon>Methanobacteriota</taxon>
        <taxon>Stenosarchaea group</taxon>
        <taxon>Halobacteria</taxon>
        <taxon>Halobacteriales</taxon>
        <taxon>Haloferacaceae</taxon>
        <taxon>Halorubrum</taxon>
    </lineage>
</organism>
<evidence type="ECO:0000256" key="1">
    <source>
        <dbReference type="ARBA" id="ARBA00022670"/>
    </source>
</evidence>
<keyword evidence="1" id="KW-0645">Protease</keyword>
<dbReference type="CDD" id="cd08070">
    <property type="entry name" value="MPN_like"/>
    <property type="match status" value="1"/>
</dbReference>
<dbReference type="GO" id="GO:0000502">
    <property type="term" value="C:proteasome complex"/>
    <property type="evidence" value="ECO:0007669"/>
    <property type="project" value="UniProtKB-KW"/>
</dbReference>
<dbReference type="Pfam" id="PF14464">
    <property type="entry name" value="Prok-JAB"/>
    <property type="match status" value="1"/>
</dbReference>
<dbReference type="GO" id="GO:0008270">
    <property type="term" value="F:zinc ion binding"/>
    <property type="evidence" value="ECO:0007669"/>
    <property type="project" value="TreeGrafter"/>
</dbReference>
<comment type="caution">
    <text evidence="7">The sequence shown here is derived from an EMBL/GenBank/DDBJ whole genome shotgun (WGS) entry which is preliminary data.</text>
</comment>
<evidence type="ECO:0000256" key="5">
    <source>
        <dbReference type="ARBA" id="ARBA00023049"/>
    </source>
</evidence>
<keyword evidence="2" id="KW-0479">Metal-binding</keyword>
<evidence type="ECO:0000256" key="2">
    <source>
        <dbReference type="ARBA" id="ARBA00022723"/>
    </source>
</evidence>
<dbReference type="SUPFAM" id="SSF102712">
    <property type="entry name" value="JAB1/MPN domain"/>
    <property type="match status" value="1"/>
</dbReference>
<name>A0A8J7R966_9EURY</name>
<dbReference type="EMBL" id="JAGGKE010000009">
    <property type="protein sequence ID" value="MBP1902507.1"/>
    <property type="molecule type" value="Genomic_DNA"/>
</dbReference>
<dbReference type="InterPro" id="IPR051929">
    <property type="entry name" value="VirAsm_ModProt"/>
</dbReference>
<keyword evidence="7" id="KW-0647">Proteasome</keyword>
<evidence type="ECO:0000313" key="7">
    <source>
        <dbReference type="EMBL" id="MBP1902507.1"/>
    </source>
</evidence>
<keyword evidence="8" id="KW-1185">Reference proteome</keyword>
<accession>A0A8J7R966</accession>
<sequence>MIEFDRGAYDDVVRHADAGGAKEVCGVLAGTRGDGDGESVVARAHEAENVADAPATRYRIDPEEQLELFEAIEAAGRDVVGFYHSHPTGPAAPSETDAARATWPGYSYVICALDGYPFVGSWRWRGDEEAFERETVAVRSEGVGARD</sequence>
<dbReference type="Gene3D" id="3.40.140.10">
    <property type="entry name" value="Cytidine Deaminase, domain 2"/>
    <property type="match status" value="1"/>
</dbReference>
<dbReference type="NCBIfam" id="NF041370">
    <property type="entry name" value="desamp_Halo"/>
    <property type="match status" value="1"/>
</dbReference>
<proteinExistence type="predicted"/>
<evidence type="ECO:0000256" key="3">
    <source>
        <dbReference type="ARBA" id="ARBA00022801"/>
    </source>
</evidence>
<feature type="domain" description="MPN" evidence="6">
    <location>
        <begin position="2"/>
        <end position="137"/>
    </location>
</feature>
<dbReference type="InterPro" id="IPR028090">
    <property type="entry name" value="JAB_dom_prok"/>
</dbReference>
<dbReference type="OrthoDB" id="10589at2157"/>
<dbReference type="SMART" id="SM00232">
    <property type="entry name" value="JAB_MPN"/>
    <property type="match status" value="1"/>
</dbReference>
<keyword evidence="5" id="KW-0482">Metalloprotease</keyword>
<evidence type="ECO:0000256" key="4">
    <source>
        <dbReference type="ARBA" id="ARBA00022833"/>
    </source>
</evidence>
<dbReference type="PANTHER" id="PTHR34858:SF1">
    <property type="entry name" value="CYSO-CYSTEINE PEPTIDASE"/>
    <property type="match status" value="1"/>
</dbReference>
<dbReference type="InterPro" id="IPR037518">
    <property type="entry name" value="MPN"/>
</dbReference>
<dbReference type="InterPro" id="IPR000555">
    <property type="entry name" value="JAMM/MPN+_dom"/>
</dbReference>
<dbReference type="GO" id="GO:0006508">
    <property type="term" value="P:proteolysis"/>
    <property type="evidence" value="ECO:0007669"/>
    <property type="project" value="UniProtKB-KW"/>
</dbReference>
<dbReference type="PANTHER" id="PTHR34858">
    <property type="entry name" value="CYSO-CYSTEINE PEPTIDASE"/>
    <property type="match status" value="1"/>
</dbReference>
<reference evidence="7 8" key="1">
    <citation type="submission" date="2021-03" db="EMBL/GenBank/DDBJ databases">
        <title>Genomic Encyclopedia of Type Strains, Phase IV (KMG-IV): sequencing the most valuable type-strain genomes for metagenomic binning, comparative biology and taxonomic classification.</title>
        <authorList>
            <person name="Goeker M."/>
        </authorList>
    </citation>
    <scope>NUCLEOTIDE SEQUENCE [LARGE SCALE GENOMIC DNA]</scope>
    <source>
        <strain evidence="7 8">DSM 12287</strain>
    </source>
</reference>
<keyword evidence="4" id="KW-0862">Zinc</keyword>
<dbReference type="GO" id="GO:0008235">
    <property type="term" value="F:metalloexopeptidase activity"/>
    <property type="evidence" value="ECO:0007669"/>
    <property type="project" value="TreeGrafter"/>
</dbReference>
<evidence type="ECO:0000259" key="6">
    <source>
        <dbReference type="PROSITE" id="PS50249"/>
    </source>
</evidence>
<gene>
    <name evidence="7" type="ORF">J2744_002199</name>
</gene>
<keyword evidence="3" id="KW-0378">Hydrolase</keyword>